<feature type="compositionally biased region" description="Polar residues" evidence="1">
    <location>
        <begin position="808"/>
        <end position="824"/>
    </location>
</feature>
<comment type="caution">
    <text evidence="2">The sequence shown here is derived from an EMBL/GenBank/DDBJ whole genome shotgun (WGS) entry which is preliminary data.</text>
</comment>
<feature type="compositionally biased region" description="Basic residues" evidence="1">
    <location>
        <begin position="95"/>
        <end position="105"/>
    </location>
</feature>
<feature type="compositionally biased region" description="Basic and acidic residues" evidence="1">
    <location>
        <begin position="828"/>
        <end position="845"/>
    </location>
</feature>
<feature type="compositionally biased region" description="Basic and acidic residues" evidence="1">
    <location>
        <begin position="550"/>
        <end position="570"/>
    </location>
</feature>
<name>A0A9N9TYW5_9HYPO</name>
<feature type="compositionally biased region" description="Polar residues" evidence="1">
    <location>
        <begin position="752"/>
        <end position="766"/>
    </location>
</feature>
<feature type="region of interest" description="Disordered" evidence="1">
    <location>
        <begin position="324"/>
        <end position="394"/>
    </location>
</feature>
<protein>
    <submittedName>
        <fullName evidence="2">Uncharacterized protein</fullName>
    </submittedName>
</protein>
<feature type="compositionally biased region" description="Low complexity" evidence="1">
    <location>
        <begin position="616"/>
        <end position="626"/>
    </location>
</feature>
<gene>
    <name evidence="2" type="ORF">CBYS24578_00000367</name>
</gene>
<reference evidence="2" key="1">
    <citation type="submission" date="2021-10" db="EMBL/GenBank/DDBJ databases">
        <authorList>
            <person name="Piombo E."/>
        </authorList>
    </citation>
    <scope>NUCLEOTIDE SEQUENCE</scope>
</reference>
<feature type="compositionally biased region" description="Polar residues" evidence="1">
    <location>
        <begin position="595"/>
        <end position="615"/>
    </location>
</feature>
<accession>A0A9N9TYW5</accession>
<dbReference type="AlphaFoldDB" id="A0A9N9TYW5"/>
<feature type="compositionally biased region" description="Basic and acidic residues" evidence="1">
    <location>
        <begin position="82"/>
        <end position="94"/>
    </location>
</feature>
<feature type="region of interest" description="Disordered" evidence="1">
    <location>
        <begin position="671"/>
        <end position="867"/>
    </location>
</feature>
<sequence>MGRQKKQNRQKERQPPHGVDLMAALFGTPTRESIRRQEQQQALSQFYDSDEYFESSESDEASSTEDDSVTWSEDSDSDEESDRPRTGRLAEKSSAKRKSRSRSTTRPKPSEKSRTKMVSSRKSSRSSRERASVSSKKSTSARTAHGSPSIKHKNRKHKKGGSSPSTRTPSYHLQQEQQAASSRAMSPPSVPHPASQAVPGYPPVYTTTPFPVPQPIQGFQQLQTTQIASEAQNILAPLSQPPQVFAQPAQHQAAPILTYPQAPLAPVGIPACSSTNSIARKLSILQSEIDQKEKEVATRPHDVVLNYQLHTLRHEINKTLNEAMASPPQATCSPCSHKHSTASFEGEDAPSKFSTPVKDKTSRARKKPNQHEERGRSEALSSEAMPMGQRAESPEPSVKYHVCFGCGSVRSTKYHESHPIDPGQGPIRNLCSKCRDAIIERGVIGSRHICFGCGIVRSKRFHKAHPAKKGEALLPNYCATCVTEMRTSETAVDCSVVGEHGHVLVPNEIRSASKNYPDQSRREIASSNKGKSVMDSVVSSKESKRKPPREHRVREGPKSKEKLARPKADVSEPSNKTSMGGKMKYSPPRVEDHTSNLSFEQKMSRQGTESAFYPTSISGSVKSSGGHSHDGPGNLPGLKPANDAPRQDILEDEQFLNGSNRSSFKNYMNHHSWGNLDPNPKTPEVPTFADGFESQSSPTSVASPATYVSSSQNHRFPKTEHILPKTTGGAFSADAGFDPTAWNFSAGPSWATKETPNSGSHNPSPNRDSRPDDQFGMKESSESDYHKSGKADASPRTPQFPRSPFLRDQSNFEQPSPPYSTNTAGGHHFPETAHEEPVHPREGKRNYNWYHGSVPGSDSKSKPKPNHFYFDAYNSQNCGDTGAWFKADKENYAEYEFPKFPIEEILDSDVESDVGLMLPLTR</sequence>
<proteinExistence type="predicted"/>
<dbReference type="OrthoDB" id="5415512at2759"/>
<evidence type="ECO:0000313" key="2">
    <source>
        <dbReference type="EMBL" id="CAG9971294.1"/>
    </source>
</evidence>
<feature type="compositionally biased region" description="Polar residues" evidence="1">
    <location>
        <begin position="162"/>
        <end position="184"/>
    </location>
</feature>
<evidence type="ECO:0000313" key="3">
    <source>
        <dbReference type="Proteomes" id="UP000754883"/>
    </source>
</evidence>
<dbReference type="Proteomes" id="UP000754883">
    <property type="component" value="Unassembled WGS sequence"/>
</dbReference>
<feature type="compositionally biased region" description="Basic and acidic residues" evidence="1">
    <location>
        <begin position="767"/>
        <end position="790"/>
    </location>
</feature>
<feature type="region of interest" description="Disordered" evidence="1">
    <location>
        <begin position="47"/>
        <end position="197"/>
    </location>
</feature>
<feature type="region of interest" description="Disordered" evidence="1">
    <location>
        <begin position="510"/>
        <end position="644"/>
    </location>
</feature>
<feature type="compositionally biased region" description="Basic residues" evidence="1">
    <location>
        <begin position="150"/>
        <end position="160"/>
    </location>
</feature>
<organism evidence="2 3">
    <name type="scientific">Clonostachys byssicola</name>
    <dbReference type="NCBI Taxonomy" id="160290"/>
    <lineage>
        <taxon>Eukaryota</taxon>
        <taxon>Fungi</taxon>
        <taxon>Dikarya</taxon>
        <taxon>Ascomycota</taxon>
        <taxon>Pezizomycotina</taxon>
        <taxon>Sordariomycetes</taxon>
        <taxon>Hypocreomycetidae</taxon>
        <taxon>Hypocreales</taxon>
        <taxon>Bionectriaceae</taxon>
        <taxon>Clonostachys</taxon>
    </lineage>
</organism>
<dbReference type="EMBL" id="CABFNO020001240">
    <property type="protein sequence ID" value="CAG9971294.1"/>
    <property type="molecule type" value="Genomic_DNA"/>
</dbReference>
<feature type="compositionally biased region" description="Acidic residues" evidence="1">
    <location>
        <begin position="48"/>
        <end position="81"/>
    </location>
</feature>
<keyword evidence="3" id="KW-1185">Reference proteome</keyword>
<feature type="region of interest" description="Disordered" evidence="1">
    <location>
        <begin position="1"/>
        <end position="20"/>
    </location>
</feature>
<feature type="compositionally biased region" description="Polar residues" evidence="1">
    <location>
        <begin position="693"/>
        <end position="714"/>
    </location>
</feature>
<evidence type="ECO:0000256" key="1">
    <source>
        <dbReference type="SAM" id="MobiDB-lite"/>
    </source>
</evidence>